<accession>A0A6A6RQQ7</accession>
<comment type="cofactor">
    <cofactor evidence="1">
        <name>FMN</name>
        <dbReference type="ChEBI" id="CHEBI:58210"/>
    </cofactor>
</comment>
<dbReference type="FunFam" id="3.20.20.70:FF:000059">
    <property type="entry name" value="N-ethylmaleimide reductase, FMN-linked"/>
    <property type="match status" value="1"/>
</dbReference>
<dbReference type="PANTHER" id="PTHR22893:SF129">
    <property type="entry name" value="FLAVIN OXIDOREDUCTASE HXNT"/>
    <property type="match status" value="1"/>
</dbReference>
<evidence type="ECO:0000256" key="2">
    <source>
        <dbReference type="ARBA" id="ARBA00005979"/>
    </source>
</evidence>
<dbReference type="GO" id="GO:0003959">
    <property type="term" value="F:NADPH dehydrogenase activity"/>
    <property type="evidence" value="ECO:0007669"/>
    <property type="project" value="TreeGrafter"/>
</dbReference>
<organism evidence="5 6">
    <name type="scientific">Massarina eburnea CBS 473.64</name>
    <dbReference type="NCBI Taxonomy" id="1395130"/>
    <lineage>
        <taxon>Eukaryota</taxon>
        <taxon>Fungi</taxon>
        <taxon>Dikarya</taxon>
        <taxon>Ascomycota</taxon>
        <taxon>Pezizomycotina</taxon>
        <taxon>Dothideomycetes</taxon>
        <taxon>Pleosporomycetidae</taxon>
        <taxon>Pleosporales</taxon>
        <taxon>Massarineae</taxon>
        <taxon>Massarinaceae</taxon>
        <taxon>Massarina</taxon>
    </lineage>
</organism>
<dbReference type="Proteomes" id="UP000799753">
    <property type="component" value="Unassembled WGS sequence"/>
</dbReference>
<protein>
    <submittedName>
        <fullName evidence="5">FMN-linked oxidoreductase</fullName>
    </submittedName>
</protein>
<evidence type="ECO:0000256" key="3">
    <source>
        <dbReference type="ARBA" id="ARBA00023002"/>
    </source>
</evidence>
<dbReference type="GO" id="GO:0005829">
    <property type="term" value="C:cytosol"/>
    <property type="evidence" value="ECO:0007669"/>
    <property type="project" value="UniProtKB-ARBA"/>
</dbReference>
<comment type="similarity">
    <text evidence="2">Belongs to the NADH:flavin oxidoreductase/NADH oxidase family.</text>
</comment>
<evidence type="ECO:0000313" key="5">
    <source>
        <dbReference type="EMBL" id="KAF2636578.1"/>
    </source>
</evidence>
<gene>
    <name evidence="5" type="ORF">P280DRAFT_521879</name>
</gene>
<evidence type="ECO:0000259" key="4">
    <source>
        <dbReference type="Pfam" id="PF00724"/>
    </source>
</evidence>
<dbReference type="PANTHER" id="PTHR22893">
    <property type="entry name" value="NADH OXIDOREDUCTASE-RELATED"/>
    <property type="match status" value="1"/>
</dbReference>
<evidence type="ECO:0000313" key="6">
    <source>
        <dbReference type="Proteomes" id="UP000799753"/>
    </source>
</evidence>
<reference evidence="5" key="1">
    <citation type="journal article" date="2020" name="Stud. Mycol.">
        <title>101 Dothideomycetes genomes: a test case for predicting lifestyles and emergence of pathogens.</title>
        <authorList>
            <person name="Haridas S."/>
            <person name="Albert R."/>
            <person name="Binder M."/>
            <person name="Bloem J."/>
            <person name="Labutti K."/>
            <person name="Salamov A."/>
            <person name="Andreopoulos B."/>
            <person name="Baker S."/>
            <person name="Barry K."/>
            <person name="Bills G."/>
            <person name="Bluhm B."/>
            <person name="Cannon C."/>
            <person name="Castanera R."/>
            <person name="Culley D."/>
            <person name="Daum C."/>
            <person name="Ezra D."/>
            <person name="Gonzalez J."/>
            <person name="Henrissat B."/>
            <person name="Kuo A."/>
            <person name="Liang C."/>
            <person name="Lipzen A."/>
            <person name="Lutzoni F."/>
            <person name="Magnuson J."/>
            <person name="Mondo S."/>
            <person name="Nolan M."/>
            <person name="Ohm R."/>
            <person name="Pangilinan J."/>
            <person name="Park H.-J."/>
            <person name="Ramirez L."/>
            <person name="Alfaro M."/>
            <person name="Sun H."/>
            <person name="Tritt A."/>
            <person name="Yoshinaga Y."/>
            <person name="Zwiers L.-H."/>
            <person name="Turgeon B."/>
            <person name="Goodwin S."/>
            <person name="Spatafora J."/>
            <person name="Crous P."/>
            <person name="Grigoriev I."/>
        </authorList>
    </citation>
    <scope>NUCLEOTIDE SEQUENCE</scope>
    <source>
        <strain evidence="5">CBS 473.64</strain>
    </source>
</reference>
<feature type="domain" description="NADH:flavin oxidoreductase/NADH oxidase N-terminal" evidence="4">
    <location>
        <begin position="17"/>
        <end position="384"/>
    </location>
</feature>
<dbReference type="SUPFAM" id="SSF51395">
    <property type="entry name" value="FMN-linked oxidoreductases"/>
    <property type="match status" value="1"/>
</dbReference>
<name>A0A6A6RQQ7_9PLEO</name>
<keyword evidence="6" id="KW-1185">Reference proteome</keyword>
<dbReference type="InterPro" id="IPR045247">
    <property type="entry name" value="Oye-like"/>
</dbReference>
<evidence type="ECO:0000256" key="1">
    <source>
        <dbReference type="ARBA" id="ARBA00001917"/>
    </source>
</evidence>
<dbReference type="InterPro" id="IPR013785">
    <property type="entry name" value="Aldolase_TIM"/>
</dbReference>
<dbReference type="CDD" id="cd02933">
    <property type="entry name" value="OYE_like_FMN"/>
    <property type="match status" value="1"/>
</dbReference>
<proteinExistence type="inferred from homology"/>
<dbReference type="EMBL" id="MU006797">
    <property type="protein sequence ID" value="KAF2636578.1"/>
    <property type="molecule type" value="Genomic_DNA"/>
</dbReference>
<dbReference type="OrthoDB" id="276546at2759"/>
<dbReference type="GO" id="GO:0010181">
    <property type="term" value="F:FMN binding"/>
    <property type="evidence" value="ECO:0007669"/>
    <property type="project" value="InterPro"/>
</dbReference>
<sequence length="407" mass="44907">MPKADSPPGYRPLKDTSLFTPFKLGAITLDHRIVQAPLTRMRATKEADGVTVPNDLNVEYYTQRANKGGLQLTEATDIAKYAANYPGAPGLFTDSQVAAWKKITDGVHAKGGFIFSQLWHTGRASPPSYRGGAQTVSASEHPMTGKWLDGENCEDHPPRALTADEIHEITKQWGVAAKRAIEAGFDGIEIHAANGYLLDQFLHDNVNTRTDEYGGSIEKRVRFPLEVVQECAKAIGGEKVGIRLSPYNYFQDTKDSSPNEHWEYLCEKIAGLPENERPVYVHMVEPRFDEVLDEQKKMDALSAYTSSKSGVEAEATIKSKTNTLNNFRNILAKGGVKFVAAGGFDRDNSVPKLDAGDADLIIFGRWFIANPDLPKRLAEGLELNAYDRDTFYGASPPSKGYVDYPFA</sequence>
<dbReference type="GO" id="GO:0016628">
    <property type="term" value="F:oxidoreductase activity, acting on the CH-CH group of donors, NAD or NADP as acceptor"/>
    <property type="evidence" value="ECO:0007669"/>
    <property type="project" value="UniProtKB-ARBA"/>
</dbReference>
<keyword evidence="3" id="KW-0560">Oxidoreductase</keyword>
<dbReference type="AlphaFoldDB" id="A0A6A6RQQ7"/>
<dbReference type="Gene3D" id="3.20.20.70">
    <property type="entry name" value="Aldolase class I"/>
    <property type="match status" value="1"/>
</dbReference>
<dbReference type="Pfam" id="PF00724">
    <property type="entry name" value="Oxidored_FMN"/>
    <property type="match status" value="1"/>
</dbReference>
<dbReference type="InterPro" id="IPR001155">
    <property type="entry name" value="OxRdtase_FMN_N"/>
</dbReference>